<evidence type="ECO:0000256" key="1">
    <source>
        <dbReference type="SAM" id="MobiDB-lite"/>
    </source>
</evidence>
<proteinExistence type="predicted"/>
<feature type="region of interest" description="Disordered" evidence="1">
    <location>
        <begin position="74"/>
        <end position="121"/>
    </location>
</feature>
<protein>
    <submittedName>
        <fullName evidence="3">Uncharacterized protein</fullName>
    </submittedName>
</protein>
<evidence type="ECO:0000313" key="3">
    <source>
        <dbReference type="WBParaSite" id="SMUV_0000408501-mRNA-1"/>
    </source>
</evidence>
<dbReference type="STRING" id="451379.A0A0N5AI54"/>
<dbReference type="WBParaSite" id="SMUV_0000408501-mRNA-1">
    <property type="protein sequence ID" value="SMUV_0000408501-mRNA-1"/>
    <property type="gene ID" value="SMUV_0000408501"/>
</dbReference>
<reference evidence="3" key="1">
    <citation type="submission" date="2017-02" db="UniProtKB">
        <authorList>
            <consortium name="WormBaseParasite"/>
        </authorList>
    </citation>
    <scope>IDENTIFICATION</scope>
</reference>
<organism evidence="2 3">
    <name type="scientific">Syphacia muris</name>
    <dbReference type="NCBI Taxonomy" id="451379"/>
    <lineage>
        <taxon>Eukaryota</taxon>
        <taxon>Metazoa</taxon>
        <taxon>Ecdysozoa</taxon>
        <taxon>Nematoda</taxon>
        <taxon>Chromadorea</taxon>
        <taxon>Rhabditida</taxon>
        <taxon>Spirurina</taxon>
        <taxon>Oxyuridomorpha</taxon>
        <taxon>Oxyuroidea</taxon>
        <taxon>Oxyuridae</taxon>
        <taxon>Syphacia</taxon>
    </lineage>
</organism>
<dbReference type="AlphaFoldDB" id="A0A0N5AI54"/>
<name>A0A0N5AI54_9BILA</name>
<accession>A0A0N5AI54</accession>
<feature type="compositionally biased region" description="Polar residues" evidence="1">
    <location>
        <begin position="24"/>
        <end position="35"/>
    </location>
</feature>
<keyword evidence="2" id="KW-1185">Reference proteome</keyword>
<dbReference type="Proteomes" id="UP000046393">
    <property type="component" value="Unplaced"/>
</dbReference>
<evidence type="ECO:0000313" key="2">
    <source>
        <dbReference type="Proteomes" id="UP000046393"/>
    </source>
</evidence>
<sequence length="174" mass="19726">MEEVKRRARGERSFQRCGSRRSRATVNGSSSSYAPSNCGIPESSDLATRFFSRSQNWYRKWIPRKKMTVTIMKLSKSSADSDEDIVVQEHKVIDKDDVDDDLSDDKRQSSQKQNDEDLSGAVSTDTLMRLVSVEQLDLQLSKRPDKQHSKAAFGTMPEKIAAGDLSFLFWQNAN</sequence>
<feature type="region of interest" description="Disordered" evidence="1">
    <location>
        <begin position="1"/>
        <end position="39"/>
    </location>
</feature>